<comment type="subcellular location">
    <subcellularLocation>
        <location evidence="5">Nucleus</location>
    </subcellularLocation>
</comment>
<keyword evidence="3 5" id="KW-0804">Transcription</keyword>
<evidence type="ECO:0000256" key="2">
    <source>
        <dbReference type="ARBA" id="ARBA00023125"/>
    </source>
</evidence>
<dbReference type="Pfam" id="PF03479">
    <property type="entry name" value="PCC"/>
    <property type="match status" value="1"/>
</dbReference>
<comment type="domain">
    <text evidence="5">The PPC domain mediates interactions between AHL proteins.</text>
</comment>
<protein>
    <recommendedName>
        <fullName evidence="5">AT-hook motif nuclear-localized protein</fullName>
    </recommendedName>
</protein>
<keyword evidence="2 5" id="KW-0238">DNA-binding</keyword>
<dbReference type="AlphaFoldDB" id="A0AAV8SYM9"/>
<evidence type="ECO:0000313" key="8">
    <source>
        <dbReference type="EMBL" id="KAJ8759418.1"/>
    </source>
</evidence>
<dbReference type="PROSITE" id="PS51742">
    <property type="entry name" value="PPC"/>
    <property type="match status" value="1"/>
</dbReference>
<evidence type="ECO:0000256" key="4">
    <source>
        <dbReference type="ARBA" id="ARBA00023242"/>
    </source>
</evidence>
<dbReference type="CDD" id="cd11378">
    <property type="entry name" value="DUF296"/>
    <property type="match status" value="1"/>
</dbReference>
<dbReference type="PANTHER" id="PTHR31500:SF68">
    <property type="entry name" value="AT-HOOK MOTIF NUCLEAR-LOCALIZED PROTEIN 14"/>
    <property type="match status" value="1"/>
</dbReference>
<evidence type="ECO:0000256" key="3">
    <source>
        <dbReference type="ARBA" id="ARBA00023163"/>
    </source>
</evidence>
<evidence type="ECO:0000256" key="1">
    <source>
        <dbReference type="ARBA" id="ARBA00023015"/>
    </source>
</evidence>
<feature type="compositionally biased region" description="Low complexity" evidence="6">
    <location>
        <begin position="105"/>
        <end position="134"/>
    </location>
</feature>
<dbReference type="Gene3D" id="3.30.1330.80">
    <property type="entry name" value="Hypothetical protein, similar to alpha- acetolactate decarboxylase, domain 2"/>
    <property type="match status" value="1"/>
</dbReference>
<dbReference type="InterPro" id="IPR005175">
    <property type="entry name" value="PPC_dom"/>
</dbReference>
<gene>
    <name evidence="8" type="ORF">K2173_006939</name>
</gene>
<comment type="function">
    <text evidence="5">Transcription factor that specifically binds AT-rich DNA sequences related to the nuclear matrix attachment regions (MARs).</text>
</comment>
<dbReference type="Proteomes" id="UP001159364">
    <property type="component" value="Linkage Group LG07"/>
</dbReference>
<dbReference type="SUPFAM" id="SSF117856">
    <property type="entry name" value="AF0104/ALDC/Ptd012-like"/>
    <property type="match status" value="1"/>
</dbReference>
<dbReference type="GO" id="GO:0003680">
    <property type="term" value="F:minor groove of adenine-thymine-rich DNA binding"/>
    <property type="evidence" value="ECO:0007669"/>
    <property type="project" value="UniProtKB-UniRule"/>
</dbReference>
<sequence length="375" mass="38484">MEANESQQHHPLSSYFTATAGSAVNTTGTATILSGTNGLVAPNNSISSNNNNSNADTSAAVGGASMLYPHSVGPSSTAVTSAPVEHPAARRKRGRPRKYGTPEQALAAKKTAASSNSLAKNKSDAASSSSPLYSGSSKKSQQLLSLGNGQGFAPHVISVAAGEDVGQKLMFFMQQSKRDVCILSASGSISNASLRQPATSGGNITYEGRFEIISLSGSYIRTDIGGRTGGLSVCLSNTDGQIIGGGVGGPLKAAGPVQVIVGSFLLENKKDINIGIKGDASSGKLSSPVGAASVSNILFRSPVESPGRNPVDHQAIAGNSYIIQQQGMHTAPSRTVDWRESLDVRATVGYDLTGTTLHGAHQSPENGDYDQLAAQ</sequence>
<feature type="compositionally biased region" description="Basic residues" evidence="6">
    <location>
        <begin position="89"/>
        <end position="98"/>
    </location>
</feature>
<evidence type="ECO:0000313" key="9">
    <source>
        <dbReference type="Proteomes" id="UP001159364"/>
    </source>
</evidence>
<dbReference type="GO" id="GO:0005634">
    <property type="term" value="C:nucleus"/>
    <property type="evidence" value="ECO:0007669"/>
    <property type="project" value="UniProtKB-SubCell"/>
</dbReference>
<dbReference type="PANTHER" id="PTHR31500">
    <property type="entry name" value="AT-HOOK MOTIF NUCLEAR-LOCALIZED PROTEIN 9"/>
    <property type="match status" value="1"/>
</dbReference>
<keyword evidence="9" id="KW-1185">Reference proteome</keyword>
<feature type="region of interest" description="Disordered" evidence="6">
    <location>
        <begin position="354"/>
        <end position="375"/>
    </location>
</feature>
<evidence type="ECO:0000256" key="6">
    <source>
        <dbReference type="SAM" id="MobiDB-lite"/>
    </source>
</evidence>
<comment type="caution">
    <text evidence="8">The sequence shown here is derived from an EMBL/GenBank/DDBJ whole genome shotgun (WGS) entry which is preliminary data.</text>
</comment>
<dbReference type="EMBL" id="JAIWQS010000007">
    <property type="protein sequence ID" value="KAJ8759418.1"/>
    <property type="molecule type" value="Genomic_DNA"/>
</dbReference>
<proteinExistence type="predicted"/>
<name>A0AAV8SYM9_9ROSI</name>
<organism evidence="8 9">
    <name type="scientific">Erythroxylum novogranatense</name>
    <dbReference type="NCBI Taxonomy" id="1862640"/>
    <lineage>
        <taxon>Eukaryota</taxon>
        <taxon>Viridiplantae</taxon>
        <taxon>Streptophyta</taxon>
        <taxon>Embryophyta</taxon>
        <taxon>Tracheophyta</taxon>
        <taxon>Spermatophyta</taxon>
        <taxon>Magnoliopsida</taxon>
        <taxon>eudicotyledons</taxon>
        <taxon>Gunneridae</taxon>
        <taxon>Pentapetalae</taxon>
        <taxon>rosids</taxon>
        <taxon>fabids</taxon>
        <taxon>Malpighiales</taxon>
        <taxon>Erythroxylaceae</taxon>
        <taxon>Erythroxylum</taxon>
    </lineage>
</organism>
<feature type="region of interest" description="Disordered" evidence="6">
    <location>
        <begin position="72"/>
        <end position="134"/>
    </location>
</feature>
<feature type="domain" description="PPC" evidence="7">
    <location>
        <begin position="149"/>
        <end position="290"/>
    </location>
</feature>
<accession>A0AAV8SYM9</accession>
<keyword evidence="1 5" id="KW-0805">Transcription regulation</keyword>
<dbReference type="InterPro" id="IPR039605">
    <property type="entry name" value="AHL"/>
</dbReference>
<reference evidence="8 9" key="1">
    <citation type="submission" date="2021-09" db="EMBL/GenBank/DDBJ databases">
        <title>Genomic insights and catalytic innovation underlie evolution of tropane alkaloids biosynthesis.</title>
        <authorList>
            <person name="Wang Y.-J."/>
            <person name="Tian T."/>
            <person name="Huang J.-P."/>
            <person name="Huang S.-X."/>
        </authorList>
    </citation>
    <scope>NUCLEOTIDE SEQUENCE [LARGE SCALE GENOMIC DNA]</scope>
    <source>
        <strain evidence="8">KIB-2018</strain>
        <tissue evidence="8">Leaf</tissue>
    </source>
</reference>
<evidence type="ECO:0000256" key="5">
    <source>
        <dbReference type="RuleBase" id="RU367031"/>
    </source>
</evidence>
<keyword evidence="4 5" id="KW-0539">Nucleus</keyword>
<evidence type="ECO:0000259" key="7">
    <source>
        <dbReference type="PROSITE" id="PS51742"/>
    </source>
</evidence>